<keyword evidence="2" id="KW-0328">Glycosyltransferase</keyword>
<dbReference type="PANTHER" id="PTHR48047">
    <property type="entry name" value="GLYCOSYLTRANSFERASE"/>
    <property type="match status" value="1"/>
</dbReference>
<gene>
    <name evidence="4" type="primary">UGT73T1</name>
</gene>
<dbReference type="CDD" id="cd03784">
    <property type="entry name" value="GT1_Gtf-like"/>
    <property type="match status" value="1"/>
</dbReference>
<proteinExistence type="inferred from homology"/>
<dbReference type="InterPro" id="IPR002213">
    <property type="entry name" value="UDP_glucos_trans"/>
</dbReference>
<dbReference type="FunFam" id="3.40.50.2000:FF:000047">
    <property type="entry name" value="Glycosyltransferase"/>
    <property type="match status" value="1"/>
</dbReference>
<evidence type="ECO:0000313" key="4">
    <source>
        <dbReference type="EMBL" id="AFJ52933.1"/>
    </source>
</evidence>
<comment type="similarity">
    <text evidence="1">Belongs to the UDP-glycosyltransferase family.</text>
</comment>
<dbReference type="AlphaFoldDB" id="I2BH37"/>
<evidence type="ECO:0000256" key="3">
    <source>
        <dbReference type="ARBA" id="ARBA00022679"/>
    </source>
</evidence>
<organism evidence="4">
    <name type="scientific">Linum usitatissimum</name>
    <name type="common">Flax</name>
    <name type="synonym">Linum humile</name>
    <dbReference type="NCBI Taxonomy" id="4006"/>
    <lineage>
        <taxon>Eukaryota</taxon>
        <taxon>Viridiplantae</taxon>
        <taxon>Streptophyta</taxon>
        <taxon>Embryophyta</taxon>
        <taxon>Tracheophyta</taxon>
        <taxon>Spermatophyta</taxon>
        <taxon>Magnoliopsida</taxon>
        <taxon>eudicotyledons</taxon>
        <taxon>Gunneridae</taxon>
        <taxon>Pentapetalae</taxon>
        <taxon>rosids</taxon>
        <taxon>fabids</taxon>
        <taxon>Malpighiales</taxon>
        <taxon>Linaceae</taxon>
        <taxon>Linum</taxon>
    </lineage>
</organism>
<sequence length="487" mass="54122">MASQNSPTPPHFLLVPLLGPGRHIPMVDIARLLAQHGATVTLVTTPLNSSQFCKTIQNDAFLGLQIRILELPFAGHELGLPFGCESIETLPRDPGSARIFYAAIDRFQEPVERYLKVVEPRPTCIVSDERIVWTVATSRKFGIPRLVFDGMSCFAVACSHNILVSKISETISSDRESFLVPGLPDRIRLTRAQLPVQFNSSSLKLSELFDKMMEAEEQSFGRIVNSFEGLEPAYVEMNRRQSKKVYCIGPVSLRNRNNSDRAMRVSNKSGIGETECLKWLDQWPSGSVVYVCLGTLSRLGVEQLMELGLGLEASGRPFVWVIREPDRVDQLKKLMVSEGFEERTRGRSLLVWGWAPQVLILSHPAIGGFLTHCGWNSILEGISAGVTMVTWPLLAEQFYNEKFVVEVLGIGLSLGAEVGMKWGEEDKYGVVVKRGTIGEVVGKLLDEGEKGRERRKRARKLSKMAMESVEEGGSSYLNIGNLINDVV</sequence>
<dbReference type="EMBL" id="JN088306">
    <property type="protein sequence ID" value="AFJ52933.1"/>
    <property type="molecule type" value="Genomic_DNA"/>
</dbReference>
<evidence type="ECO:0000256" key="1">
    <source>
        <dbReference type="ARBA" id="ARBA00009995"/>
    </source>
</evidence>
<reference evidence="4" key="1">
    <citation type="journal article" date="2012" name="BMC Genomics">
        <title>Phylogenomic analysis of UDP glycosyltransferase 1 multigene family in Linum usitatissimum identified genes with varied expression patterns.</title>
        <authorList>
            <person name="Barvkar V.T."/>
            <person name="Pardeshi V.C."/>
            <person name="Kale S.M."/>
            <person name="Kadoo N.Y."/>
            <person name="Gupta V.S."/>
        </authorList>
    </citation>
    <scope>NUCLEOTIDE SEQUENCE</scope>
</reference>
<dbReference type="SUPFAM" id="SSF53756">
    <property type="entry name" value="UDP-Glycosyltransferase/glycogen phosphorylase"/>
    <property type="match status" value="1"/>
</dbReference>
<dbReference type="PANTHER" id="PTHR48047:SF19">
    <property type="entry name" value="GLYCOSYLTRANSFERASE"/>
    <property type="match status" value="1"/>
</dbReference>
<dbReference type="GO" id="GO:0035251">
    <property type="term" value="F:UDP-glucosyltransferase activity"/>
    <property type="evidence" value="ECO:0007669"/>
    <property type="project" value="TreeGrafter"/>
</dbReference>
<evidence type="ECO:0000256" key="2">
    <source>
        <dbReference type="ARBA" id="ARBA00022676"/>
    </source>
</evidence>
<dbReference type="Pfam" id="PF00201">
    <property type="entry name" value="UDPGT"/>
    <property type="match status" value="1"/>
</dbReference>
<name>I2BH37_LINUS</name>
<keyword evidence="3 4" id="KW-0808">Transferase</keyword>
<accession>I2BH37</accession>
<protein>
    <submittedName>
        <fullName evidence="4">UDP-glycosyltransferase 1</fullName>
    </submittedName>
</protein>
<dbReference type="Gene3D" id="3.40.50.2000">
    <property type="entry name" value="Glycogen Phosphorylase B"/>
    <property type="match status" value="2"/>
</dbReference>